<dbReference type="EMBL" id="ML986527">
    <property type="protein sequence ID" value="KAF2272090.1"/>
    <property type="molecule type" value="Genomic_DNA"/>
</dbReference>
<gene>
    <name evidence="1" type="ORF">EI97DRAFT_462287</name>
</gene>
<reference evidence="1" key="1">
    <citation type="journal article" date="2020" name="Stud. Mycol.">
        <title>101 Dothideomycetes genomes: a test case for predicting lifestyles and emergence of pathogens.</title>
        <authorList>
            <person name="Haridas S."/>
            <person name="Albert R."/>
            <person name="Binder M."/>
            <person name="Bloem J."/>
            <person name="Labutti K."/>
            <person name="Salamov A."/>
            <person name="Andreopoulos B."/>
            <person name="Baker S."/>
            <person name="Barry K."/>
            <person name="Bills G."/>
            <person name="Bluhm B."/>
            <person name="Cannon C."/>
            <person name="Castanera R."/>
            <person name="Culley D."/>
            <person name="Daum C."/>
            <person name="Ezra D."/>
            <person name="Gonzalez J."/>
            <person name="Henrissat B."/>
            <person name="Kuo A."/>
            <person name="Liang C."/>
            <person name="Lipzen A."/>
            <person name="Lutzoni F."/>
            <person name="Magnuson J."/>
            <person name="Mondo S."/>
            <person name="Nolan M."/>
            <person name="Ohm R."/>
            <person name="Pangilinan J."/>
            <person name="Park H.-J."/>
            <person name="Ramirez L."/>
            <person name="Alfaro M."/>
            <person name="Sun H."/>
            <person name="Tritt A."/>
            <person name="Yoshinaga Y."/>
            <person name="Zwiers L.-H."/>
            <person name="Turgeon B."/>
            <person name="Goodwin S."/>
            <person name="Spatafora J."/>
            <person name="Crous P."/>
            <person name="Grigoriev I."/>
        </authorList>
    </citation>
    <scope>NUCLEOTIDE SEQUENCE</scope>
    <source>
        <strain evidence="1">CBS 379.55</strain>
    </source>
</reference>
<proteinExistence type="predicted"/>
<protein>
    <submittedName>
        <fullName evidence="1">Uncharacterized protein</fullName>
    </submittedName>
</protein>
<dbReference type="RefSeq" id="XP_033649629.1">
    <property type="nucleotide sequence ID" value="XM_033801258.1"/>
</dbReference>
<sequence length="126" mass="13912">MAYHDDALPSPALLWLRGDMMWLLPPVTIGLYAAPHFNFSQIQLTLDVSANMMRRLGEALENLATSVTRGNRKANVNVLTHAGNTKIELVMEKMRAVVGRKEIVMKKIDDEAVGQRIAAPFLAPGT</sequence>
<name>A0A6A6J681_WESOR</name>
<dbReference type="GeneID" id="54554433"/>
<evidence type="ECO:0000313" key="2">
    <source>
        <dbReference type="Proteomes" id="UP000800097"/>
    </source>
</evidence>
<dbReference type="AlphaFoldDB" id="A0A6A6J681"/>
<evidence type="ECO:0000313" key="1">
    <source>
        <dbReference type="EMBL" id="KAF2272090.1"/>
    </source>
</evidence>
<keyword evidence="2" id="KW-1185">Reference proteome</keyword>
<accession>A0A6A6J681</accession>
<organism evidence="1 2">
    <name type="scientific">Westerdykella ornata</name>
    <dbReference type="NCBI Taxonomy" id="318751"/>
    <lineage>
        <taxon>Eukaryota</taxon>
        <taxon>Fungi</taxon>
        <taxon>Dikarya</taxon>
        <taxon>Ascomycota</taxon>
        <taxon>Pezizomycotina</taxon>
        <taxon>Dothideomycetes</taxon>
        <taxon>Pleosporomycetidae</taxon>
        <taxon>Pleosporales</taxon>
        <taxon>Sporormiaceae</taxon>
        <taxon>Westerdykella</taxon>
    </lineage>
</organism>
<dbReference type="OrthoDB" id="3915506at2759"/>
<dbReference type="Proteomes" id="UP000800097">
    <property type="component" value="Unassembled WGS sequence"/>
</dbReference>